<evidence type="ECO:0000256" key="5">
    <source>
        <dbReference type="ARBA" id="ARBA00022840"/>
    </source>
</evidence>
<gene>
    <name evidence="6" type="primary">phnN</name>
    <name evidence="8" type="ORF">C8N32_11713</name>
</gene>
<dbReference type="RefSeq" id="WP_420853794.1">
    <property type="nucleotide sequence ID" value="NZ_NHSI01000025.1"/>
</dbReference>
<accession>A0A2T5BPS1</accession>
<evidence type="ECO:0000256" key="4">
    <source>
        <dbReference type="ARBA" id="ARBA00022741"/>
    </source>
</evidence>
<dbReference type="InterPro" id="IPR027417">
    <property type="entry name" value="P-loop_NTPase"/>
</dbReference>
<dbReference type="EC" id="2.7.4.23" evidence="6"/>
<comment type="similarity">
    <text evidence="6">Belongs to the ribose 1,5-bisphosphokinase family.</text>
</comment>
<comment type="caution">
    <text evidence="8">The sequence shown here is derived from an EMBL/GenBank/DDBJ whole genome shotgun (WGS) entry which is preliminary data.</text>
</comment>
<sequence>MGRVFAIVGPSGVGKDTLMAEAAKSLPALHLARRVITRPAEAGGEPFESVTEDEFHTRRAAGAFALHWQAHGLYYGIPAQIDTVLAEGRDVLFNGSRAILAAAQARYPGLSVLNVTARPETLAARLAARGRESRADIVARLARAGHDLPLGLNVREISNDGPLDRAVAQLVAALQPVRV</sequence>
<dbReference type="GO" id="GO:0005524">
    <property type="term" value="F:ATP binding"/>
    <property type="evidence" value="ECO:0007669"/>
    <property type="project" value="UniProtKB-KW"/>
</dbReference>
<evidence type="ECO:0000256" key="1">
    <source>
        <dbReference type="ARBA" id="ARBA00000373"/>
    </source>
</evidence>
<evidence type="ECO:0000256" key="2">
    <source>
        <dbReference type="ARBA" id="ARBA00005069"/>
    </source>
</evidence>
<name>A0A2T5BPS1_9RHOB</name>
<comment type="function">
    <text evidence="6">Catalyzes the phosphorylation of ribose 1,5-bisphosphate to 5-phospho-D-ribosyl alpha-1-diphosphate (PRPP).</text>
</comment>
<dbReference type="InterPro" id="IPR008144">
    <property type="entry name" value="Guanylate_kin-like_dom"/>
</dbReference>
<dbReference type="InterPro" id="IPR008145">
    <property type="entry name" value="GK/Ca_channel_bsu"/>
</dbReference>
<evidence type="ECO:0000313" key="9">
    <source>
        <dbReference type="Proteomes" id="UP000243859"/>
    </source>
</evidence>
<dbReference type="NCBIfam" id="TIGR02322">
    <property type="entry name" value="phosphon_PhnN"/>
    <property type="match status" value="1"/>
</dbReference>
<keyword evidence="9" id="KW-1185">Reference proteome</keyword>
<keyword evidence="5 6" id="KW-0067">ATP-binding</keyword>
<dbReference type="GO" id="GO:0006015">
    <property type="term" value="P:5-phosphoribose 1-diphosphate biosynthetic process"/>
    <property type="evidence" value="ECO:0007669"/>
    <property type="project" value="UniProtKB-UniRule"/>
</dbReference>
<comment type="catalytic activity">
    <reaction evidence="1 6">
        <text>alpha-D-ribose 1,5-bisphosphate + ATP = 5-phospho-alpha-D-ribose 1-diphosphate + ADP</text>
        <dbReference type="Rhea" id="RHEA:20109"/>
        <dbReference type="ChEBI" id="CHEBI:30616"/>
        <dbReference type="ChEBI" id="CHEBI:58017"/>
        <dbReference type="ChEBI" id="CHEBI:68688"/>
        <dbReference type="ChEBI" id="CHEBI:456216"/>
        <dbReference type="EC" id="2.7.4.23"/>
    </reaction>
</comment>
<dbReference type="Proteomes" id="UP000243859">
    <property type="component" value="Unassembled WGS sequence"/>
</dbReference>
<comment type="pathway">
    <text evidence="2 6">Metabolic intermediate biosynthesis; 5-phospho-alpha-D-ribose 1-diphosphate biosynthesis; 5-phospho-alpha-D-ribose 1-diphosphate from D-ribose 5-phosphate (route II): step 3/3.</text>
</comment>
<dbReference type="GO" id="GO:0033863">
    <property type="term" value="F:ribose 1,5-bisphosphate phosphokinase activity"/>
    <property type="evidence" value="ECO:0007669"/>
    <property type="project" value="UniProtKB-UniRule"/>
</dbReference>
<dbReference type="UniPathway" id="UPA00087">
    <property type="reaction ID" value="UER00175"/>
</dbReference>
<keyword evidence="4 6" id="KW-0547">Nucleotide-binding</keyword>
<dbReference type="SMART" id="SM00072">
    <property type="entry name" value="GuKc"/>
    <property type="match status" value="1"/>
</dbReference>
<dbReference type="PROSITE" id="PS50052">
    <property type="entry name" value="GUANYLATE_KINASE_2"/>
    <property type="match status" value="1"/>
</dbReference>
<dbReference type="InterPro" id="IPR012699">
    <property type="entry name" value="PhnN"/>
</dbReference>
<dbReference type="SUPFAM" id="SSF52540">
    <property type="entry name" value="P-loop containing nucleoside triphosphate hydrolases"/>
    <property type="match status" value="1"/>
</dbReference>
<dbReference type="GO" id="GO:0005829">
    <property type="term" value="C:cytosol"/>
    <property type="evidence" value="ECO:0007669"/>
    <property type="project" value="TreeGrafter"/>
</dbReference>
<evidence type="ECO:0000256" key="6">
    <source>
        <dbReference type="HAMAP-Rule" id="MF_00836"/>
    </source>
</evidence>
<dbReference type="EMBL" id="QAAA01000017">
    <property type="protein sequence ID" value="PTN01065.1"/>
    <property type="molecule type" value="Genomic_DNA"/>
</dbReference>
<dbReference type="GO" id="GO:0019634">
    <property type="term" value="P:organic phosphonate metabolic process"/>
    <property type="evidence" value="ECO:0007669"/>
    <property type="project" value="UniProtKB-UniRule"/>
</dbReference>
<reference evidence="8 9" key="1">
    <citation type="submission" date="2018-04" db="EMBL/GenBank/DDBJ databases">
        <title>Genomic Encyclopedia of Archaeal and Bacterial Type Strains, Phase II (KMG-II): from individual species to whole genera.</title>
        <authorList>
            <person name="Goeker M."/>
        </authorList>
    </citation>
    <scope>NUCLEOTIDE SEQUENCE [LARGE SCALE GENOMIC DNA]</scope>
    <source>
        <strain evidence="8 9">DSM 18064</strain>
    </source>
</reference>
<dbReference type="Gene3D" id="3.40.50.300">
    <property type="entry name" value="P-loop containing nucleotide triphosphate hydrolases"/>
    <property type="match status" value="1"/>
</dbReference>
<dbReference type="PANTHER" id="PTHR23117">
    <property type="entry name" value="GUANYLATE KINASE-RELATED"/>
    <property type="match status" value="1"/>
</dbReference>
<dbReference type="HAMAP" id="MF_00836">
    <property type="entry name" value="PhnN"/>
    <property type="match status" value="1"/>
</dbReference>
<feature type="binding site" evidence="6">
    <location>
        <begin position="9"/>
        <end position="16"/>
    </location>
    <ligand>
        <name>ATP</name>
        <dbReference type="ChEBI" id="CHEBI:30616"/>
    </ligand>
</feature>
<evidence type="ECO:0000256" key="3">
    <source>
        <dbReference type="ARBA" id="ARBA00022679"/>
    </source>
</evidence>
<proteinExistence type="inferred from homology"/>
<evidence type="ECO:0000313" key="8">
    <source>
        <dbReference type="EMBL" id="PTN01065.1"/>
    </source>
</evidence>
<organism evidence="8 9">
    <name type="scientific">Rhodovulum imhoffii</name>
    <dbReference type="NCBI Taxonomy" id="365340"/>
    <lineage>
        <taxon>Bacteria</taxon>
        <taxon>Pseudomonadati</taxon>
        <taxon>Pseudomonadota</taxon>
        <taxon>Alphaproteobacteria</taxon>
        <taxon>Rhodobacterales</taxon>
        <taxon>Paracoccaceae</taxon>
        <taxon>Rhodovulum</taxon>
    </lineage>
</organism>
<protein>
    <recommendedName>
        <fullName evidence="6">Ribose 1,5-bisphosphate phosphokinase PhnN</fullName>
        <ecNumber evidence="6">2.7.4.23</ecNumber>
    </recommendedName>
    <alternativeName>
        <fullName evidence="6">Ribose 1,5-bisphosphokinase</fullName>
    </alternativeName>
</protein>
<feature type="domain" description="Guanylate kinase-like" evidence="7">
    <location>
        <begin position="2"/>
        <end position="175"/>
    </location>
</feature>
<keyword evidence="8" id="KW-0418">Kinase</keyword>
<dbReference type="AlphaFoldDB" id="A0A2T5BPS1"/>
<keyword evidence="3 6" id="KW-0808">Transferase</keyword>
<dbReference type="PANTHER" id="PTHR23117:SF8">
    <property type="entry name" value="RIBOSE 1,5-BISPHOSPHATE PHOSPHOKINASE PHNN"/>
    <property type="match status" value="1"/>
</dbReference>
<evidence type="ECO:0000259" key="7">
    <source>
        <dbReference type="PROSITE" id="PS50052"/>
    </source>
</evidence>